<evidence type="ECO:0000313" key="6">
    <source>
        <dbReference type="EMBL" id="GMM45564.1"/>
    </source>
</evidence>
<dbReference type="PANTHER" id="PTHR12778:SF9">
    <property type="entry name" value="ACETYL-COENZYME A TRANSPORTER 1"/>
    <property type="match status" value="1"/>
</dbReference>
<feature type="transmembrane region" description="Helical" evidence="5">
    <location>
        <begin position="347"/>
        <end position="366"/>
    </location>
</feature>
<keyword evidence="7" id="KW-1185">Reference proteome</keyword>
<dbReference type="InterPro" id="IPR024371">
    <property type="entry name" value="AcetylCoA_trans_1-like"/>
</dbReference>
<keyword evidence="3 5" id="KW-1133">Transmembrane helix</keyword>
<gene>
    <name evidence="6" type="ORF">DAPK24_021390</name>
</gene>
<dbReference type="Pfam" id="PF13000">
    <property type="entry name" value="Acatn"/>
    <property type="match status" value="2"/>
</dbReference>
<dbReference type="EMBL" id="BTGB01000002">
    <property type="protein sequence ID" value="GMM45564.1"/>
    <property type="molecule type" value="Genomic_DNA"/>
</dbReference>
<proteinExistence type="predicted"/>
<dbReference type="GO" id="GO:0008521">
    <property type="term" value="F:acetyl-CoA transmembrane transporter activity"/>
    <property type="evidence" value="ECO:0007669"/>
    <property type="project" value="InterPro"/>
</dbReference>
<dbReference type="Proteomes" id="UP001378960">
    <property type="component" value="Unassembled WGS sequence"/>
</dbReference>
<feature type="transmembrane region" description="Helical" evidence="5">
    <location>
        <begin position="409"/>
        <end position="429"/>
    </location>
</feature>
<feature type="transmembrane region" description="Helical" evidence="5">
    <location>
        <begin position="118"/>
        <end position="135"/>
    </location>
</feature>
<dbReference type="FunFam" id="1.20.1250.20:FF:000289">
    <property type="entry name" value="Acetyl-coenzyme A transporter 1"/>
    <property type="match status" value="1"/>
</dbReference>
<feature type="transmembrane region" description="Helical" evidence="5">
    <location>
        <begin position="49"/>
        <end position="74"/>
    </location>
</feature>
<comment type="subcellular location">
    <subcellularLocation>
        <location evidence="1">Membrane</location>
        <topology evidence="1">Multi-pass membrane protein</topology>
    </subcellularLocation>
</comment>
<organism evidence="6 7">
    <name type="scientific">Pichia kluyveri</name>
    <name type="common">Yeast</name>
    <dbReference type="NCBI Taxonomy" id="36015"/>
    <lineage>
        <taxon>Eukaryota</taxon>
        <taxon>Fungi</taxon>
        <taxon>Dikarya</taxon>
        <taxon>Ascomycota</taxon>
        <taxon>Saccharomycotina</taxon>
        <taxon>Pichiomycetes</taxon>
        <taxon>Pichiales</taxon>
        <taxon>Pichiaceae</taxon>
        <taxon>Pichia</taxon>
    </lineage>
</organism>
<evidence type="ECO:0000256" key="2">
    <source>
        <dbReference type="ARBA" id="ARBA00022692"/>
    </source>
</evidence>
<dbReference type="GO" id="GO:0035348">
    <property type="term" value="P:acetyl-CoA transmembrane transport"/>
    <property type="evidence" value="ECO:0007669"/>
    <property type="project" value="InterPro"/>
</dbReference>
<feature type="transmembrane region" description="Helical" evidence="5">
    <location>
        <begin position="378"/>
        <end position="397"/>
    </location>
</feature>
<evidence type="ECO:0000256" key="1">
    <source>
        <dbReference type="ARBA" id="ARBA00004141"/>
    </source>
</evidence>
<dbReference type="SUPFAM" id="SSF103473">
    <property type="entry name" value="MFS general substrate transporter"/>
    <property type="match status" value="1"/>
</dbReference>
<dbReference type="PANTHER" id="PTHR12778">
    <property type="entry name" value="SOLUTE CARRIER FAMILY 33 ACETYL-COA TRANSPORTER -RELATED"/>
    <property type="match status" value="1"/>
</dbReference>
<sequence length="573" mass="65318">MGAHRRSRSPNNGRVFSDFEEDVVQSLYQDKDENNQKDIQLPKHDYPRFFLLVMLYFIQGIPIGLAFGSVPFLLKSNNLSYSQVGFFSLASYPYSLKIIWSPIVDSCYLSHIGKRRSWIIPIQTISGISLIFLGLKIDSWISDNSLILQNLSLLSISFFFLILMCATQDIAVDGWALTILSKNALSYASTAQTIGLNTGYFVSFTIFLAFNSKDFMNKYFRSVPQNRGFVTLGEYMIFSGLLYLAITIFISLFVPENPPNIKIDLDNIEMNSMSNTENNVNKIEYNITDDDEDDSIKSVYYKMFNVLKLPNIQLFIALHLVCKIAFQANEGATNLKLLDKGFSREDLAITVLIDFPFEIIFGYYAARWSNSDEPLKPWRYGYLGRIIAAILGQVLVYSFPKNGEISNSYFLFVIIQHLLTSFMSTIQFVSICSFHTKIADPLIGGTYMTMLNTLSNFGGQWPKIIVLYLIDKFSYSQCVNSTNSPLDKNIFIDKPFYSCYANEMKNLCVENGGNCVNIKDGYYFTNFLCIIVGIVLYYLWIKKTVKKIETLPIGSWRVKEKGVKNGIRSHLPL</sequence>
<dbReference type="Gene3D" id="1.20.1250.20">
    <property type="entry name" value="MFS general substrate transporter like domains"/>
    <property type="match status" value="1"/>
</dbReference>
<evidence type="ECO:0000256" key="4">
    <source>
        <dbReference type="ARBA" id="ARBA00023136"/>
    </source>
</evidence>
<feature type="transmembrane region" description="Helical" evidence="5">
    <location>
        <begin position="191"/>
        <end position="211"/>
    </location>
</feature>
<feature type="transmembrane region" description="Helical" evidence="5">
    <location>
        <begin position="309"/>
        <end position="326"/>
    </location>
</feature>
<evidence type="ECO:0000256" key="3">
    <source>
        <dbReference type="ARBA" id="ARBA00022989"/>
    </source>
</evidence>
<name>A0AAV5R231_PICKL</name>
<accession>A0AAV5R231</accession>
<dbReference type="InterPro" id="IPR004752">
    <property type="entry name" value="AmpG_permease/AT-1"/>
</dbReference>
<dbReference type="GO" id="GO:0016020">
    <property type="term" value="C:membrane"/>
    <property type="evidence" value="ECO:0007669"/>
    <property type="project" value="UniProtKB-SubCell"/>
</dbReference>
<keyword evidence="2 5" id="KW-0812">Transmembrane</keyword>
<protein>
    <recommendedName>
        <fullName evidence="8">Acetyl-coenzyme A transporter 1</fullName>
    </recommendedName>
</protein>
<dbReference type="AlphaFoldDB" id="A0AAV5R231"/>
<evidence type="ECO:0008006" key="8">
    <source>
        <dbReference type="Google" id="ProtNLM"/>
    </source>
</evidence>
<comment type="caution">
    <text evidence="6">The sequence shown here is derived from an EMBL/GenBank/DDBJ whole genome shotgun (WGS) entry which is preliminary data.</text>
</comment>
<feature type="transmembrane region" description="Helical" evidence="5">
    <location>
        <begin position="521"/>
        <end position="540"/>
    </location>
</feature>
<feature type="transmembrane region" description="Helical" evidence="5">
    <location>
        <begin position="232"/>
        <end position="254"/>
    </location>
</feature>
<evidence type="ECO:0000256" key="5">
    <source>
        <dbReference type="SAM" id="Phobius"/>
    </source>
</evidence>
<keyword evidence="4 5" id="KW-0472">Membrane</keyword>
<evidence type="ECO:0000313" key="7">
    <source>
        <dbReference type="Proteomes" id="UP001378960"/>
    </source>
</evidence>
<dbReference type="InterPro" id="IPR036259">
    <property type="entry name" value="MFS_trans_sf"/>
</dbReference>
<feature type="transmembrane region" description="Helical" evidence="5">
    <location>
        <begin position="147"/>
        <end position="171"/>
    </location>
</feature>
<reference evidence="6 7" key="1">
    <citation type="journal article" date="2023" name="Elife">
        <title>Identification of key yeast species and microbe-microbe interactions impacting larval growth of Drosophila in the wild.</title>
        <authorList>
            <person name="Mure A."/>
            <person name="Sugiura Y."/>
            <person name="Maeda R."/>
            <person name="Honda K."/>
            <person name="Sakurai N."/>
            <person name="Takahashi Y."/>
            <person name="Watada M."/>
            <person name="Katoh T."/>
            <person name="Gotoh A."/>
            <person name="Gotoh Y."/>
            <person name="Taniguchi I."/>
            <person name="Nakamura K."/>
            <person name="Hayashi T."/>
            <person name="Katayama T."/>
            <person name="Uemura T."/>
            <person name="Hattori Y."/>
        </authorList>
    </citation>
    <scope>NUCLEOTIDE SEQUENCE [LARGE SCALE GENOMIC DNA]</scope>
    <source>
        <strain evidence="6 7">PK-24</strain>
    </source>
</reference>